<dbReference type="InterPro" id="IPR003960">
    <property type="entry name" value="ATPase_AAA_CS"/>
</dbReference>
<evidence type="ECO:0000256" key="2">
    <source>
        <dbReference type="ARBA" id="ARBA00006914"/>
    </source>
</evidence>
<dbReference type="InterPro" id="IPR050168">
    <property type="entry name" value="AAA_ATPase_domain"/>
</dbReference>
<evidence type="ECO:0000256" key="6">
    <source>
        <dbReference type="ARBA" id="ARBA00022801"/>
    </source>
</evidence>
<comment type="caution">
    <text evidence="16">The sequence shown here is derived from an EMBL/GenBank/DDBJ whole genome shotgun (WGS) entry which is preliminary data.</text>
</comment>
<comment type="catalytic activity">
    <reaction evidence="12">
        <text>ATP + H2O = ADP + phosphate + H(+)</text>
        <dbReference type="Rhea" id="RHEA:13065"/>
        <dbReference type="ChEBI" id="CHEBI:15377"/>
        <dbReference type="ChEBI" id="CHEBI:15378"/>
        <dbReference type="ChEBI" id="CHEBI:30616"/>
        <dbReference type="ChEBI" id="CHEBI:43474"/>
        <dbReference type="ChEBI" id="CHEBI:456216"/>
    </reaction>
    <physiologicalReaction direction="left-to-right" evidence="12">
        <dbReference type="Rhea" id="RHEA:13066"/>
    </physiologicalReaction>
</comment>
<dbReference type="InterPro" id="IPR054549">
    <property type="entry name" value="UVB_sens_RUS_dom"/>
</dbReference>
<evidence type="ECO:0000256" key="12">
    <source>
        <dbReference type="ARBA" id="ARBA00048778"/>
    </source>
</evidence>
<dbReference type="Gene3D" id="1.10.8.60">
    <property type="match status" value="1"/>
</dbReference>
<evidence type="ECO:0000256" key="14">
    <source>
        <dbReference type="SAM" id="Phobius"/>
    </source>
</evidence>
<feature type="transmembrane region" description="Helical" evidence="14">
    <location>
        <begin position="164"/>
        <end position="190"/>
    </location>
</feature>
<comment type="similarity">
    <text evidence="2">Belongs to the AAA ATPase family.</text>
</comment>
<dbReference type="Pfam" id="PF24160">
    <property type="entry name" value="UVB_sens_C"/>
    <property type="match status" value="1"/>
</dbReference>
<feature type="compositionally biased region" description="Polar residues" evidence="13">
    <location>
        <begin position="790"/>
        <end position="799"/>
    </location>
</feature>
<feature type="domain" description="AAA+ ATPase" evidence="15">
    <location>
        <begin position="1331"/>
        <end position="1467"/>
    </location>
</feature>
<keyword evidence="6" id="KW-0378">Hydrolase</keyword>
<dbReference type="SUPFAM" id="SSF52540">
    <property type="entry name" value="P-loop containing nucleoside triphosphate hydrolases"/>
    <property type="match status" value="2"/>
</dbReference>
<evidence type="ECO:0000256" key="5">
    <source>
        <dbReference type="ARBA" id="ARBA00022741"/>
    </source>
</evidence>
<evidence type="ECO:0000256" key="7">
    <source>
        <dbReference type="ARBA" id="ARBA00022840"/>
    </source>
</evidence>
<dbReference type="PANTHER" id="PTHR23077">
    <property type="entry name" value="AAA-FAMILY ATPASE"/>
    <property type="match status" value="1"/>
</dbReference>
<keyword evidence="5" id="KW-0547">Nucleotide-binding</keyword>
<evidence type="ECO:0000256" key="1">
    <source>
        <dbReference type="ARBA" id="ARBA00004370"/>
    </source>
</evidence>
<dbReference type="Gene3D" id="3.10.330.10">
    <property type="match status" value="1"/>
</dbReference>
<keyword evidence="8" id="KW-0653">Protein transport</keyword>
<reference evidence="16 17" key="1">
    <citation type="submission" date="2024-02" db="EMBL/GenBank/DDBJ databases">
        <authorList>
            <person name="Daric V."/>
            <person name="Darras S."/>
        </authorList>
    </citation>
    <scope>NUCLEOTIDE SEQUENCE [LARGE SCALE GENOMIC DNA]</scope>
</reference>
<dbReference type="InterPro" id="IPR041569">
    <property type="entry name" value="AAA_lid_3"/>
</dbReference>
<evidence type="ECO:0000256" key="3">
    <source>
        <dbReference type="ARBA" id="ARBA00022448"/>
    </source>
</evidence>
<keyword evidence="9 14" id="KW-0472">Membrane</keyword>
<evidence type="ECO:0000313" key="17">
    <source>
        <dbReference type="Proteomes" id="UP001642483"/>
    </source>
</evidence>
<comment type="subcellular location">
    <subcellularLocation>
        <location evidence="1">Membrane</location>
    </subcellularLocation>
</comment>
<dbReference type="InterPro" id="IPR027417">
    <property type="entry name" value="P-loop_NTPase"/>
</dbReference>
<feature type="region of interest" description="Disordered" evidence="13">
    <location>
        <begin position="762"/>
        <end position="799"/>
    </location>
</feature>
<feature type="transmembrane region" description="Helical" evidence="14">
    <location>
        <begin position="211"/>
        <end position="229"/>
    </location>
</feature>
<dbReference type="InterPro" id="IPR055412">
    <property type="entry name" value="UVB_sens_C"/>
</dbReference>
<dbReference type="Pfam" id="PF17862">
    <property type="entry name" value="AAA_lid_3"/>
    <property type="match status" value="1"/>
</dbReference>
<protein>
    <recommendedName>
        <fullName evidence="11">Peroxisomal ATPase PEX1</fullName>
    </recommendedName>
    <alternativeName>
        <fullName evidence="10">Peroxin-1</fullName>
    </alternativeName>
</protein>
<sequence>MHSAIREYYGSPLSSEGHSYRRNEADFIVQRQQPEINTFHPRNIKHFLKAVFLPKGYPDSVSEDYLQYQVWDTLQAFCSSITRTLAAHAVLKGSGVGDSTATVAGATITWLLKDGTGMVGRIAFAYAKGSSLDCNAKQWRMFADVLNDGATFVELLAPVLPKAYFTPIMCAAGLAYSLVGVAGGCTRAALTVHQARRNNMADVSSKDGSQETLVNLAALVASLIITPIVADHFALTWTLFILFTMLHIYANYKAVSSVVMDIFNKTRFFNVAASFVLNRRRVLTPSQANKLEPVFHVPNFSWLKLGCRIEDLKITSVEFDYQVSSKKPLKFLIKADRQTGRVYVALAQDATSHDILRACYHSYLLHMNMTSYQANEDEFVDAVKSVGWDLTKQHLCPEEWRWSLEENSHTILLIEKVKMKLQASVSYTSQKNCLCFTSPGFLRSLKSNQDGEVVIARISSACHTPSYMSLMSLAAGKSDTACISLNGLYASKLGYKDSEDVLVEALDKVPPSTSVWIEPVSVDDWEILELHADQVEAQLLDQLRVVWPGQIFPLWVDGAVCIFLKTVKLEPSSECGILIPLTELVVEPKVDRYESSLKNIKNRPKDFVENNNNKEVVAETNVTVDKMDILNKSSKHSLLYSILYLKWVKRIVSTLKFLVLFFWRRIPNIFSRMLHLVYPTVGKALSTPAASKHETESSVCRFNILPDDFDLVLRVEPVGNSSSSEFMEQPSTVYLHSSNDCGFHKYDAEVYLVTLTKLLSPSEKNESNSNARKPAVKNESSDSFTKSRDFSQTLSSRNGNDVNGAGQSYVIRMYVHPLSKFTMICNWNLLCCTHQLKVPACLRRQMNFSVTSKVRIRKVVHWPKNSHDIKAINLEIVAMESPPSHSVDYDYILSAFKTWFTGVSGDNNPLPITKGTLLVFPLLLSHQSDVSLGNGTSHFVEAVVSDIVLKNAEPKEINEESCETYLLSSDDLYHMKINFTKLNQPTHIPNISDTEIQLPMESLVVYGTGFEKEVNVIVEFAELALSARPLSNALGKSGTGVRTTSMLICGAKGVGKTTLCRAILHKFGSDQCLHTYVQSVSCGQLRGKKPENIKRYFENLYYELVWRQPSLLLLDDLDQLIPASTLTDDDKAPDNLYNSQVMSVVKEVLLSFSGRSEQGWQPANRVGVLITCKSKGSLNPCVAGAGTHIYSRCLVMDLPNADKRKILLGSIIQNFTDYPSPENMDDIITRTDGYAVSDLLALVQKSSHIIQLRKLTSSGEKICYGNTIGSALNKSLTGFVPASLQNAKLHKPSPLTWKQIGGLAEVKQKLMEQLVWPIKYRELFHNSGIQAQSGVLLFGPPGCGKTLIAGVVANECGLNFISIKGPEVLSKYIGASEAAVRELFSRAKAAAPCVLFFDEFDSLAPPRGHDSTGVTDRVVNQLLTHLDGVEPLVGVTVMAASSRPDLLDPALLRPGRLDNLMYCPLPTDEERQEILVSLSENLPLHSDVDLAELAVETKDFSGADLKALLYNAQLEAAHDKFDAVSKATRIPESQLYKSLDDLSESLSSSSSTSTLSSKLEMEVEDLYTDGLSYVDEVTGQTPEHSLSAGFIGELKHTAAELIQTVQSMQMNGEENHSADYKICFDKPFPSTDRDVLLKPHKPIKKHGLHQHSKVLYFPSLHHGRSDDIPEDICHSANVLRDSILHQDRTLETEETSLKPLPFLITSGNIQKALATTKPSLSQKERNQFELLYSGFVRSKDRGNTSNKNYYEGKPKATLS</sequence>
<evidence type="ECO:0000256" key="9">
    <source>
        <dbReference type="ARBA" id="ARBA00023136"/>
    </source>
</evidence>
<organism evidence="16 17">
    <name type="scientific">Clavelina lepadiformis</name>
    <name type="common">Light-bulb sea squirt</name>
    <name type="synonym">Ascidia lepadiformis</name>
    <dbReference type="NCBI Taxonomy" id="159417"/>
    <lineage>
        <taxon>Eukaryota</taxon>
        <taxon>Metazoa</taxon>
        <taxon>Chordata</taxon>
        <taxon>Tunicata</taxon>
        <taxon>Ascidiacea</taxon>
        <taxon>Aplousobranchia</taxon>
        <taxon>Clavelinidae</taxon>
        <taxon>Clavelina</taxon>
    </lineage>
</organism>
<dbReference type="Pfam" id="PF04884">
    <property type="entry name" value="UVB_sens_prot"/>
    <property type="match status" value="1"/>
</dbReference>
<name>A0ABP0H3S9_CLALP</name>
<dbReference type="InterPro" id="IPR015342">
    <property type="entry name" value="PEX1-N_C-lobe"/>
</dbReference>
<dbReference type="Pfam" id="PF00004">
    <property type="entry name" value="AAA"/>
    <property type="match status" value="2"/>
</dbReference>
<dbReference type="Pfam" id="PF09262">
    <property type="entry name" value="PEX-1N"/>
    <property type="match status" value="1"/>
</dbReference>
<evidence type="ECO:0000256" key="13">
    <source>
        <dbReference type="SAM" id="MobiDB-lite"/>
    </source>
</evidence>
<dbReference type="Proteomes" id="UP001642483">
    <property type="component" value="Unassembled WGS sequence"/>
</dbReference>
<dbReference type="PROSITE" id="PS00674">
    <property type="entry name" value="AAA"/>
    <property type="match status" value="1"/>
</dbReference>
<accession>A0ABP0H3S9</accession>
<evidence type="ECO:0000256" key="10">
    <source>
        <dbReference type="ARBA" id="ARBA00032509"/>
    </source>
</evidence>
<dbReference type="EMBL" id="CAWYQH010000174">
    <property type="protein sequence ID" value="CAK8698621.1"/>
    <property type="molecule type" value="Genomic_DNA"/>
</dbReference>
<dbReference type="Gene3D" id="3.40.50.300">
    <property type="entry name" value="P-loop containing nucleotide triphosphate hydrolases"/>
    <property type="match status" value="2"/>
</dbReference>
<keyword evidence="4" id="KW-0962">Peroxisome biogenesis</keyword>
<evidence type="ECO:0000313" key="16">
    <source>
        <dbReference type="EMBL" id="CAK8698621.1"/>
    </source>
</evidence>
<keyword evidence="3" id="KW-0813">Transport</keyword>
<keyword evidence="14" id="KW-0812">Transmembrane</keyword>
<evidence type="ECO:0000256" key="11">
    <source>
        <dbReference type="ARBA" id="ARBA00034532"/>
    </source>
</evidence>
<dbReference type="SUPFAM" id="SSF54585">
    <property type="entry name" value="Cdc48 domain 2-like"/>
    <property type="match status" value="1"/>
</dbReference>
<gene>
    <name evidence="16" type="ORF">CVLEPA_LOCUS32049</name>
</gene>
<dbReference type="InterPro" id="IPR029067">
    <property type="entry name" value="CDC48_domain_2-like_sf"/>
</dbReference>
<evidence type="ECO:0000256" key="4">
    <source>
        <dbReference type="ARBA" id="ARBA00022593"/>
    </source>
</evidence>
<dbReference type="InterPro" id="IPR003593">
    <property type="entry name" value="AAA+_ATPase"/>
</dbReference>
<feature type="domain" description="AAA+ ATPase" evidence="15">
    <location>
        <begin position="1042"/>
        <end position="1202"/>
    </location>
</feature>
<proteinExistence type="inferred from homology"/>
<evidence type="ECO:0000256" key="8">
    <source>
        <dbReference type="ARBA" id="ARBA00022927"/>
    </source>
</evidence>
<dbReference type="InterPro" id="IPR003959">
    <property type="entry name" value="ATPase_AAA_core"/>
</dbReference>
<dbReference type="SMART" id="SM00382">
    <property type="entry name" value="AAA"/>
    <property type="match status" value="2"/>
</dbReference>
<keyword evidence="17" id="KW-1185">Reference proteome</keyword>
<keyword evidence="7" id="KW-0067">ATP-binding</keyword>
<keyword evidence="14" id="KW-1133">Transmembrane helix</keyword>
<evidence type="ECO:0000259" key="15">
    <source>
        <dbReference type="SMART" id="SM00382"/>
    </source>
</evidence>
<dbReference type="PANTHER" id="PTHR23077:SF12">
    <property type="entry name" value="PEROXISOMAL ATPASE PEX1"/>
    <property type="match status" value="1"/>
</dbReference>